<dbReference type="PANTHER" id="PTHR35372:SF2">
    <property type="entry name" value="SF3 HELICASE DOMAIN-CONTAINING PROTEIN"/>
    <property type="match status" value="1"/>
</dbReference>
<organism evidence="5">
    <name type="scientific">marine sediment metagenome</name>
    <dbReference type="NCBI Taxonomy" id="412755"/>
    <lineage>
        <taxon>unclassified sequences</taxon>
        <taxon>metagenomes</taxon>
        <taxon>ecological metagenomes</taxon>
    </lineage>
</organism>
<evidence type="ECO:0000259" key="4">
    <source>
        <dbReference type="PROSITE" id="PS51206"/>
    </source>
</evidence>
<name>A0A0F9SFL4_9ZZZZ</name>
<comment type="caution">
    <text evidence="5">The sequence shown here is derived from an EMBL/GenBank/DDBJ whole genome shotgun (WGS) entry which is preliminary data.</text>
</comment>
<dbReference type="PROSITE" id="PS51206">
    <property type="entry name" value="SF3_HELICASE_1"/>
    <property type="match status" value="1"/>
</dbReference>
<dbReference type="InterPro" id="IPR014015">
    <property type="entry name" value="Helicase_SF3_DNA-vir"/>
</dbReference>
<proteinExistence type="predicted"/>
<sequence>MKGTKILNLINKHKDFVSVEWLTEILSKGFSIDGQQTREILDYGVQVGLLYESGGRYDIKESYSLSYTAHDSPIHKSIEQFNEFINRFFLGMKIKDKIKKTLDKRELIKDFLEITPIFYDKYKLWWMWNDEEFFWEKIDETDIFNAINDVAESNTINSKEKNELLEALRQESRKKKPLKPKSSWVQFQDKIIDIDDGKEYAASSKYFISNPIKWKLGSNPETPEIDKLFISWVGEEHKEELYEILAFCLIPSYFIHRQFCLIGSGANGKSTFLTILEKFIGDYNITSSSLHLLLKQRFEGSKLLKKLVCLIGETNFNMITNTDLLKKITGEDTIRCEFKGKDGFDYKNYAKLIMATNSIPPTADKTDGFYRRWKIIEFANKFTVESNVLGNIPSKEYENLALRCLEVAKRLWKDRVFTNDGTFEERKQRYEEKSNPMMQYVKEDYEKDINGAVFFTEFFEGFNTYLDERGHRLLSAIMVGKQLTAEGFQVKNASRDDKNGRFIFGLKEK</sequence>
<dbReference type="EMBL" id="LAZR01000515">
    <property type="protein sequence ID" value="KKN65799.1"/>
    <property type="molecule type" value="Genomic_DNA"/>
</dbReference>
<accession>A0A0F9SFL4</accession>
<dbReference type="NCBIfam" id="TIGR01613">
    <property type="entry name" value="primase_Cterm"/>
    <property type="match status" value="1"/>
</dbReference>
<keyword evidence="3" id="KW-0067">ATP-binding</keyword>
<evidence type="ECO:0000313" key="5">
    <source>
        <dbReference type="EMBL" id="KKN65799.1"/>
    </source>
</evidence>
<dbReference type="Pfam" id="PF19263">
    <property type="entry name" value="DUF5906"/>
    <property type="match status" value="1"/>
</dbReference>
<dbReference type="InterPro" id="IPR045455">
    <property type="entry name" value="NrS-1_pol-like_helicase"/>
</dbReference>
<reference evidence="5" key="1">
    <citation type="journal article" date="2015" name="Nature">
        <title>Complex archaea that bridge the gap between prokaryotes and eukaryotes.</title>
        <authorList>
            <person name="Spang A."/>
            <person name="Saw J.H."/>
            <person name="Jorgensen S.L."/>
            <person name="Zaremba-Niedzwiedzka K."/>
            <person name="Martijn J."/>
            <person name="Lind A.E."/>
            <person name="van Eijk R."/>
            <person name="Schleper C."/>
            <person name="Guy L."/>
            <person name="Ettema T.J."/>
        </authorList>
    </citation>
    <scope>NUCLEOTIDE SEQUENCE</scope>
</reference>
<dbReference type="SUPFAM" id="SSF52540">
    <property type="entry name" value="P-loop containing nucleoside triphosphate hydrolases"/>
    <property type="match status" value="1"/>
</dbReference>
<protein>
    <recommendedName>
        <fullName evidence="4">SF3 helicase domain-containing protein</fullName>
    </recommendedName>
</protein>
<dbReference type="PANTHER" id="PTHR35372">
    <property type="entry name" value="ATP BINDING PROTEIN-RELATED"/>
    <property type="match status" value="1"/>
</dbReference>
<dbReference type="InterPro" id="IPR006500">
    <property type="entry name" value="Helicase_put_C_phage/plasmid"/>
</dbReference>
<gene>
    <name evidence="5" type="ORF">LCGC14_0477350</name>
</gene>
<feature type="domain" description="SF3 helicase" evidence="4">
    <location>
        <begin position="236"/>
        <end position="391"/>
    </location>
</feature>
<dbReference type="Gene3D" id="3.40.50.300">
    <property type="entry name" value="P-loop containing nucleotide triphosphate hydrolases"/>
    <property type="match status" value="1"/>
</dbReference>
<evidence type="ECO:0000256" key="3">
    <source>
        <dbReference type="ARBA" id="ARBA00022840"/>
    </source>
</evidence>
<evidence type="ECO:0000256" key="1">
    <source>
        <dbReference type="ARBA" id="ARBA00022741"/>
    </source>
</evidence>
<dbReference type="GO" id="GO:0016787">
    <property type="term" value="F:hydrolase activity"/>
    <property type="evidence" value="ECO:0007669"/>
    <property type="project" value="UniProtKB-KW"/>
</dbReference>
<dbReference type="GO" id="GO:0005524">
    <property type="term" value="F:ATP binding"/>
    <property type="evidence" value="ECO:0007669"/>
    <property type="project" value="UniProtKB-KW"/>
</dbReference>
<keyword evidence="2" id="KW-0378">Hydrolase</keyword>
<dbReference type="InterPro" id="IPR051620">
    <property type="entry name" value="ORF904-like_C"/>
</dbReference>
<dbReference type="InterPro" id="IPR027417">
    <property type="entry name" value="P-loop_NTPase"/>
</dbReference>
<evidence type="ECO:0000256" key="2">
    <source>
        <dbReference type="ARBA" id="ARBA00022801"/>
    </source>
</evidence>
<keyword evidence="1" id="KW-0547">Nucleotide-binding</keyword>
<dbReference type="AlphaFoldDB" id="A0A0F9SFL4"/>